<proteinExistence type="predicted"/>
<sequence length="204" mass="23263">MVELVDSAEDKEASMVMVDLIEGKVMFMWVVASVWMWKSTIVEKGEEEGRARVLVIRWLKRKKVASANAVLDNYRSRGLFRVGFGAGAMLDNYGSNGYFGLVMVVASVEASCDDELKSMVVEDDGDYLVVAGEDKRDLILGERGLATSLSCGRWMNSKVYQKIKEGAFGFISRFWSLLDKGANTKTWIFRDFRKYQRGQRFRYR</sequence>
<comment type="caution">
    <text evidence="1">The sequence shown here is derived from an EMBL/GenBank/DDBJ whole genome shotgun (WGS) entry which is preliminary data.</text>
</comment>
<accession>A0AAV1SHM8</accession>
<organism evidence="1 2">
    <name type="scientific">Dovyalis caffra</name>
    <dbReference type="NCBI Taxonomy" id="77055"/>
    <lineage>
        <taxon>Eukaryota</taxon>
        <taxon>Viridiplantae</taxon>
        <taxon>Streptophyta</taxon>
        <taxon>Embryophyta</taxon>
        <taxon>Tracheophyta</taxon>
        <taxon>Spermatophyta</taxon>
        <taxon>Magnoliopsida</taxon>
        <taxon>eudicotyledons</taxon>
        <taxon>Gunneridae</taxon>
        <taxon>Pentapetalae</taxon>
        <taxon>rosids</taxon>
        <taxon>fabids</taxon>
        <taxon>Malpighiales</taxon>
        <taxon>Salicaceae</taxon>
        <taxon>Flacourtieae</taxon>
        <taxon>Dovyalis</taxon>
    </lineage>
</organism>
<evidence type="ECO:0000313" key="2">
    <source>
        <dbReference type="Proteomes" id="UP001314170"/>
    </source>
</evidence>
<evidence type="ECO:0000313" key="1">
    <source>
        <dbReference type="EMBL" id="CAK7349369.1"/>
    </source>
</evidence>
<dbReference type="AlphaFoldDB" id="A0AAV1SHM8"/>
<reference evidence="1 2" key="1">
    <citation type="submission" date="2024-01" db="EMBL/GenBank/DDBJ databases">
        <authorList>
            <person name="Waweru B."/>
        </authorList>
    </citation>
    <scope>NUCLEOTIDE SEQUENCE [LARGE SCALE GENOMIC DNA]</scope>
</reference>
<name>A0AAV1SHM8_9ROSI</name>
<keyword evidence="2" id="KW-1185">Reference proteome</keyword>
<gene>
    <name evidence="1" type="ORF">DCAF_LOCUS22083</name>
</gene>
<protein>
    <submittedName>
        <fullName evidence="1">Uncharacterized protein</fullName>
    </submittedName>
</protein>
<dbReference type="Proteomes" id="UP001314170">
    <property type="component" value="Unassembled WGS sequence"/>
</dbReference>
<dbReference type="EMBL" id="CAWUPB010001173">
    <property type="protein sequence ID" value="CAK7349369.1"/>
    <property type="molecule type" value="Genomic_DNA"/>
</dbReference>